<organism evidence="1 2">
    <name type="scientific">Acetonema longum DSM 6540</name>
    <dbReference type="NCBI Taxonomy" id="1009370"/>
    <lineage>
        <taxon>Bacteria</taxon>
        <taxon>Bacillati</taxon>
        <taxon>Bacillota</taxon>
        <taxon>Negativicutes</taxon>
        <taxon>Acetonemataceae</taxon>
        <taxon>Acetonema</taxon>
    </lineage>
</organism>
<dbReference type="RefSeq" id="WP_004573543.1">
    <property type="nucleotide sequence ID" value="NZ_AFGF01000241.1"/>
</dbReference>
<evidence type="ECO:0000313" key="2">
    <source>
        <dbReference type="Proteomes" id="UP000003240"/>
    </source>
</evidence>
<dbReference type="Proteomes" id="UP000003240">
    <property type="component" value="Unassembled WGS sequence"/>
</dbReference>
<protein>
    <recommendedName>
        <fullName evidence="3">YlzJ-like protein</fullName>
    </recommendedName>
</protein>
<keyword evidence="2" id="KW-1185">Reference proteome</keyword>
<gene>
    <name evidence="1" type="ORF">ALO_19982</name>
</gene>
<dbReference type="eggNOG" id="ENOG5030803">
    <property type="taxonomic scope" value="Bacteria"/>
</dbReference>
<evidence type="ECO:0000313" key="1">
    <source>
        <dbReference type="EMBL" id="EGO62113.1"/>
    </source>
</evidence>
<name>F7NPF1_9FIRM</name>
<dbReference type="Pfam" id="PF14035">
    <property type="entry name" value="YlzJ"/>
    <property type="match status" value="1"/>
</dbReference>
<dbReference type="AlphaFoldDB" id="F7NPF1"/>
<proteinExistence type="predicted"/>
<dbReference type="EMBL" id="AFGF01000241">
    <property type="protein sequence ID" value="EGO62113.1"/>
    <property type="molecule type" value="Genomic_DNA"/>
</dbReference>
<evidence type="ECO:0008006" key="3">
    <source>
        <dbReference type="Google" id="ProtNLM"/>
    </source>
</evidence>
<dbReference type="InterPro" id="IPR025619">
    <property type="entry name" value="YlzJ"/>
</dbReference>
<dbReference type="STRING" id="1009370.ALO_19982"/>
<comment type="caution">
    <text evidence="1">The sequence shown here is derived from an EMBL/GenBank/DDBJ whole genome shotgun (WGS) entry which is preliminary data.</text>
</comment>
<accession>F7NPF1</accession>
<reference evidence="1 2" key="1">
    <citation type="journal article" date="2011" name="EMBO J.">
        <title>Structural diversity of bacterial flagellar motors.</title>
        <authorList>
            <person name="Chen S."/>
            <person name="Beeby M."/>
            <person name="Murphy G.E."/>
            <person name="Leadbetter J.R."/>
            <person name="Hendrixson D.R."/>
            <person name="Briegel A."/>
            <person name="Li Z."/>
            <person name="Shi J."/>
            <person name="Tocheva E.I."/>
            <person name="Muller A."/>
            <person name="Dobro M.J."/>
            <person name="Jensen G.J."/>
        </authorList>
    </citation>
    <scope>NUCLEOTIDE SEQUENCE [LARGE SCALE GENOMIC DNA]</scope>
    <source>
        <strain evidence="1 2">DSM 6540</strain>
    </source>
</reference>
<dbReference type="OrthoDB" id="1683573at2"/>
<sequence length="79" mass="8820">MSVLWTVMPIETVVASAADPEIPVLEELEYQGIRLQVSKVSAAEYQVVRILTTNPEDYLRSDLQPGSILTYRPSLEVLS</sequence>